<dbReference type="EMBL" id="JACYXZ010000004">
    <property type="protein sequence ID" value="MBD8870906.1"/>
    <property type="molecule type" value="Genomic_DNA"/>
</dbReference>
<evidence type="ECO:0000259" key="5">
    <source>
        <dbReference type="Pfam" id="PF08386"/>
    </source>
</evidence>
<dbReference type="GO" id="GO:0016787">
    <property type="term" value="F:hydrolase activity"/>
    <property type="evidence" value="ECO:0007669"/>
    <property type="project" value="UniProtKB-KW"/>
</dbReference>
<sequence>MKRVVVWLLLFALVLAGGGLAVWRLVDSGDAGGTGTLRAPTAAPETSTGPEPGGQPAPDPRLQAYYDQSLAWSSCGNRECARIEVPLDYDDPEGERIELALLKVAAGRPADRVGSLVVNPGGPGAPGTSYADRAGSFFGDRIRDRFDIVGFDPRGTGTSSPVDCLGDRQLDRFIALDADPDTPSEVTAFERQLELIGTGCARRSGELAAHVSTVEAARDMDVIRAALGEDRLTYFGASYGTKLGATYADLFPDRAGRLVLDGAVDVSLSNRDLTLEQAAGFELALTAYVDDCLAEGPCFLGADREEALAEIGALLDRVDREPLPVGDRTLRVGNAFYGIVAPLYSETNWPLLTASLSRAMQGDGTGLLRLSDLYTSRGPDGTYTDNSSEAIYAINCLDDPGFTPVDEVPEEFAAFEEASPTFGRIFAWSLTGCAGLAVEPPEPREPLTAEGADPLLVIGTTRDPATPYRWAEALADQLASAVLVSRDGDGHTGYNMGNACVDEVVESYLVEGTVPDGDVDCPA</sequence>
<keyword evidence="3 6" id="KW-0378">Hydrolase</keyword>
<feature type="region of interest" description="Disordered" evidence="4">
    <location>
        <begin position="35"/>
        <end position="61"/>
    </location>
</feature>
<accession>A0A927K6M8</accession>
<evidence type="ECO:0000256" key="1">
    <source>
        <dbReference type="ARBA" id="ARBA00010088"/>
    </source>
</evidence>
<evidence type="ECO:0000256" key="4">
    <source>
        <dbReference type="SAM" id="MobiDB-lite"/>
    </source>
</evidence>
<gene>
    <name evidence="6" type="ORF">IE331_14855</name>
</gene>
<dbReference type="Proteomes" id="UP000616839">
    <property type="component" value="Unassembled WGS sequence"/>
</dbReference>
<dbReference type="InterPro" id="IPR013595">
    <property type="entry name" value="Pept_S33_TAP-like_C"/>
</dbReference>
<evidence type="ECO:0000256" key="2">
    <source>
        <dbReference type="ARBA" id="ARBA00022729"/>
    </source>
</evidence>
<proteinExistence type="inferred from homology"/>
<name>A0A927K6M8_9ACTN</name>
<evidence type="ECO:0000313" key="7">
    <source>
        <dbReference type="Proteomes" id="UP000616839"/>
    </source>
</evidence>
<dbReference type="InterPro" id="IPR029058">
    <property type="entry name" value="AB_hydrolase_fold"/>
</dbReference>
<dbReference type="SUPFAM" id="SSF53474">
    <property type="entry name" value="alpha/beta-Hydrolases"/>
    <property type="match status" value="1"/>
</dbReference>
<reference evidence="6" key="1">
    <citation type="submission" date="2020-09" db="EMBL/GenBank/DDBJ databases">
        <title>Nocardioides sp. strain MJB4 16S ribosomal RNA gene Genome sequencing and assembly.</title>
        <authorList>
            <person name="Kim I."/>
        </authorList>
    </citation>
    <scope>NUCLEOTIDE SEQUENCE</scope>
    <source>
        <strain evidence="6">MJB4</strain>
    </source>
</reference>
<feature type="domain" description="Peptidase S33 tripeptidyl aminopeptidase-like C-terminal" evidence="5">
    <location>
        <begin position="420"/>
        <end position="521"/>
    </location>
</feature>
<dbReference type="Pfam" id="PF08386">
    <property type="entry name" value="Abhydrolase_4"/>
    <property type="match status" value="1"/>
</dbReference>
<keyword evidence="2" id="KW-0732">Signal</keyword>
<organism evidence="6 7">
    <name type="scientific">Nocardioides donggukensis</name>
    <dbReference type="NCBI Taxonomy" id="2774019"/>
    <lineage>
        <taxon>Bacteria</taxon>
        <taxon>Bacillati</taxon>
        <taxon>Actinomycetota</taxon>
        <taxon>Actinomycetes</taxon>
        <taxon>Propionibacteriales</taxon>
        <taxon>Nocardioidaceae</taxon>
        <taxon>Nocardioides</taxon>
    </lineage>
</organism>
<dbReference type="InterPro" id="IPR051601">
    <property type="entry name" value="Serine_prot/Carboxylest_S33"/>
</dbReference>
<dbReference type="PANTHER" id="PTHR43248:SF29">
    <property type="entry name" value="TRIPEPTIDYL AMINOPEPTIDASE"/>
    <property type="match status" value="1"/>
</dbReference>
<dbReference type="Gene3D" id="3.40.50.1820">
    <property type="entry name" value="alpha/beta hydrolase"/>
    <property type="match status" value="1"/>
</dbReference>
<dbReference type="PANTHER" id="PTHR43248">
    <property type="entry name" value="2-SUCCINYL-6-HYDROXY-2,4-CYCLOHEXADIENE-1-CARBOXYLATE SYNTHASE"/>
    <property type="match status" value="1"/>
</dbReference>
<dbReference type="AlphaFoldDB" id="A0A927K6M8"/>
<comment type="similarity">
    <text evidence="1">Belongs to the peptidase S33 family.</text>
</comment>
<protein>
    <submittedName>
        <fullName evidence="6">Alpha/beta fold hydrolase</fullName>
    </submittedName>
</protein>
<dbReference type="RefSeq" id="WP_192144235.1">
    <property type="nucleotide sequence ID" value="NZ_JACYXZ010000004.1"/>
</dbReference>
<evidence type="ECO:0000313" key="6">
    <source>
        <dbReference type="EMBL" id="MBD8870906.1"/>
    </source>
</evidence>
<evidence type="ECO:0000256" key="3">
    <source>
        <dbReference type="ARBA" id="ARBA00022801"/>
    </source>
</evidence>
<keyword evidence="7" id="KW-1185">Reference proteome</keyword>
<comment type="caution">
    <text evidence="6">The sequence shown here is derived from an EMBL/GenBank/DDBJ whole genome shotgun (WGS) entry which is preliminary data.</text>
</comment>